<dbReference type="OrthoDB" id="823685at2"/>
<reference evidence="3 4" key="1">
    <citation type="submission" date="2019-05" db="EMBL/GenBank/DDBJ databases">
        <title>Polaribacter aestuariivivens sp. nov., isolated from a tidal flat.</title>
        <authorList>
            <person name="Yoon J.-H."/>
        </authorList>
    </citation>
    <scope>NUCLEOTIDE SEQUENCE [LARGE SCALE GENOMIC DNA]</scope>
    <source>
        <strain evidence="3 4">DBTF-3</strain>
    </source>
</reference>
<feature type="domain" description="Glycosyl transferase family 1" evidence="1">
    <location>
        <begin position="173"/>
        <end position="323"/>
    </location>
</feature>
<dbReference type="GO" id="GO:0016757">
    <property type="term" value="F:glycosyltransferase activity"/>
    <property type="evidence" value="ECO:0007669"/>
    <property type="project" value="InterPro"/>
</dbReference>
<gene>
    <name evidence="3" type="ORF">FDT66_05065</name>
</gene>
<dbReference type="Gene3D" id="3.40.50.2000">
    <property type="entry name" value="Glycogen Phosphorylase B"/>
    <property type="match status" value="2"/>
</dbReference>
<dbReference type="Pfam" id="PF00534">
    <property type="entry name" value="Glycos_transf_1"/>
    <property type="match status" value="1"/>
</dbReference>
<dbReference type="AlphaFoldDB" id="A0A5S3NCF7"/>
<dbReference type="Proteomes" id="UP000307140">
    <property type="component" value="Unassembled WGS sequence"/>
</dbReference>
<evidence type="ECO:0000313" key="4">
    <source>
        <dbReference type="Proteomes" id="UP000307140"/>
    </source>
</evidence>
<dbReference type="InterPro" id="IPR028098">
    <property type="entry name" value="Glyco_trans_4-like_N"/>
</dbReference>
<organism evidence="3 4">
    <name type="scientific">Polaribacter aestuariivivens</name>
    <dbReference type="NCBI Taxonomy" id="2304626"/>
    <lineage>
        <taxon>Bacteria</taxon>
        <taxon>Pseudomonadati</taxon>
        <taxon>Bacteroidota</taxon>
        <taxon>Flavobacteriia</taxon>
        <taxon>Flavobacteriales</taxon>
        <taxon>Flavobacteriaceae</taxon>
    </lineage>
</organism>
<feature type="domain" description="Glycosyltransferase subfamily 4-like N-terminal" evidence="2">
    <location>
        <begin position="22"/>
        <end position="150"/>
    </location>
</feature>
<keyword evidence="3" id="KW-0808">Transferase</keyword>
<accession>A0A5S3NCF7</accession>
<evidence type="ECO:0000313" key="3">
    <source>
        <dbReference type="EMBL" id="TMM31339.1"/>
    </source>
</evidence>
<keyword evidence="4" id="KW-1185">Reference proteome</keyword>
<evidence type="ECO:0000259" key="2">
    <source>
        <dbReference type="Pfam" id="PF13439"/>
    </source>
</evidence>
<name>A0A5S3NCF7_9FLAO</name>
<dbReference type="EMBL" id="VANR01000002">
    <property type="protein sequence ID" value="TMM31339.1"/>
    <property type="molecule type" value="Genomic_DNA"/>
</dbReference>
<dbReference type="Pfam" id="PF13439">
    <property type="entry name" value="Glyco_transf_4"/>
    <property type="match status" value="1"/>
</dbReference>
<comment type="caution">
    <text evidence="3">The sequence shown here is derived from an EMBL/GenBank/DDBJ whole genome shotgun (WGS) entry which is preliminary data.</text>
</comment>
<dbReference type="PANTHER" id="PTHR12526">
    <property type="entry name" value="GLYCOSYLTRANSFERASE"/>
    <property type="match status" value="1"/>
</dbReference>
<dbReference type="SUPFAM" id="SSF53756">
    <property type="entry name" value="UDP-Glycosyltransferase/glycogen phosphorylase"/>
    <property type="match status" value="1"/>
</dbReference>
<evidence type="ECO:0000259" key="1">
    <source>
        <dbReference type="Pfam" id="PF00534"/>
    </source>
</evidence>
<protein>
    <submittedName>
        <fullName evidence="3">Glycosyltransferase</fullName>
    </submittedName>
</protein>
<proteinExistence type="predicted"/>
<sequence>MKRKNLIHNILKILQVIDKLDVGGAERIFVNITNLLYAENINVSVLTFSKKGILQKEINKKINIEKYQRLSKFSINDAKKLSIIINNYDIVHVHMRHVFRYVKLVAFLFKTKSKIILHDHSSDFDKIPFLLNSILRPKYYIGVSKELINWGKTKLKVKNEHCFLLQNTVVKINETNINTKKNGAVLVGNIKPDKNQLFAIQLIAKLNLELVIFGKIQDHNYYLTLVKEIENLKLKEKVTFVHDETNVQKELKKFKFALNTSKKESGPLVLIEFLAQSLPFISYKTGEISEVLENDLPDYFINNFNEDKWLEKINFLKKSKYDLESIYQAKFSPNIYIKKCLSIYQKIKNY</sequence>
<dbReference type="PANTHER" id="PTHR12526:SF637">
    <property type="entry name" value="GLYCOSYLTRANSFERASE EPSF-RELATED"/>
    <property type="match status" value="1"/>
</dbReference>
<dbReference type="InterPro" id="IPR001296">
    <property type="entry name" value="Glyco_trans_1"/>
</dbReference>